<gene>
    <name evidence="1" type="ORF">CE91St12_34070</name>
</gene>
<reference evidence="1" key="1">
    <citation type="submission" date="2022-01" db="EMBL/GenBank/DDBJ databases">
        <title>Novel bile acid biosynthetic pathways are enriched in the microbiome of centenarians.</title>
        <authorList>
            <person name="Sato Y."/>
            <person name="Atarashi K."/>
            <person name="Plichta R.D."/>
            <person name="Arai Y."/>
            <person name="Sasajima S."/>
            <person name="Kearney M.S."/>
            <person name="Suda W."/>
            <person name="Takeshita K."/>
            <person name="Sasaki T."/>
            <person name="Okamoto S."/>
            <person name="Skelly N.A."/>
            <person name="Okamura Y."/>
            <person name="Vlamakis H."/>
            <person name="Li Y."/>
            <person name="Tanoue T."/>
            <person name="Takei H."/>
            <person name="Nittono H."/>
            <person name="Narushima S."/>
            <person name="Irie J."/>
            <person name="Itoh H."/>
            <person name="Moriya K."/>
            <person name="Sugiura Y."/>
            <person name="Suematsu M."/>
            <person name="Moritoki N."/>
            <person name="Shibata S."/>
            <person name="Littman R.D."/>
            <person name="Fischbach A.M."/>
            <person name="Uwamino Y."/>
            <person name="Inoue T."/>
            <person name="Honda A."/>
            <person name="Hattori M."/>
            <person name="Murai T."/>
            <person name="Xavier J.R."/>
            <person name="Hirose N."/>
            <person name="Honda K."/>
        </authorList>
    </citation>
    <scope>NUCLEOTIDE SEQUENCE</scope>
    <source>
        <strain evidence="1">CE91-St12</strain>
    </source>
</reference>
<name>A0AA37JVT2_BACUN</name>
<organism evidence="1 2">
    <name type="scientific">Bacteroides uniformis</name>
    <dbReference type="NCBI Taxonomy" id="820"/>
    <lineage>
        <taxon>Bacteria</taxon>
        <taxon>Pseudomonadati</taxon>
        <taxon>Bacteroidota</taxon>
        <taxon>Bacteroidia</taxon>
        <taxon>Bacteroidales</taxon>
        <taxon>Bacteroidaceae</taxon>
        <taxon>Bacteroides</taxon>
    </lineage>
</organism>
<comment type="caution">
    <text evidence="1">The sequence shown here is derived from an EMBL/GenBank/DDBJ whole genome shotgun (WGS) entry which is preliminary data.</text>
</comment>
<dbReference type="Proteomes" id="UP001055048">
    <property type="component" value="Unassembled WGS sequence"/>
</dbReference>
<dbReference type="EMBL" id="BQNL01000001">
    <property type="protein sequence ID" value="GKH15197.1"/>
    <property type="molecule type" value="Genomic_DNA"/>
</dbReference>
<dbReference type="RefSeq" id="WP_244074826.1">
    <property type="nucleotide sequence ID" value="NZ_BQNL01000001.1"/>
</dbReference>
<proteinExistence type="predicted"/>
<evidence type="ECO:0000313" key="1">
    <source>
        <dbReference type="EMBL" id="GKH15197.1"/>
    </source>
</evidence>
<sequence>MKQGFENIDLGDMIPYKIPYSERKHVVFLIGSGFSVPCGMPTGKQLNNFVLNINNEPITVDFTGKLAISVGGKKYQTGSPYESCLMFCSEAMKEYNKKHEFDYEQFFDFISNEGIYDSSYEKLAKPFLYMFSDYHQLVFNMKTIYTQMIEHELRKGRKTEILEHEIASDKFSRYENFVKYLDKLSTDYVVDIFSLNHDLLIENLSKTNWLQHEGISDGFHSYRSPYYGELECNGNKYDCRLEEYKAFYNTAIRLYKLHGSLDYLMFKRCDSNGYFRNDKMIKVSYGISVDKTKKQNKKRLGYIMDWIEYNHDFLSGTVSKTHHYHDSFYKKLFKCFRHNLGRAECLIVIGYGGRDAGINKYIFEYFDYHNKPSYIVDPFYSSNEELKEFGVMIGAKPIEKSIDNFQEIMWKK</sequence>
<accession>A0AA37JVT2</accession>
<protein>
    <recommendedName>
        <fullName evidence="3">SIR2-like domain-containing protein</fullName>
    </recommendedName>
</protein>
<evidence type="ECO:0008006" key="3">
    <source>
        <dbReference type="Google" id="ProtNLM"/>
    </source>
</evidence>
<dbReference type="SUPFAM" id="SSF52467">
    <property type="entry name" value="DHS-like NAD/FAD-binding domain"/>
    <property type="match status" value="1"/>
</dbReference>
<dbReference type="InterPro" id="IPR029035">
    <property type="entry name" value="DHS-like_NAD/FAD-binding_dom"/>
</dbReference>
<dbReference type="AlphaFoldDB" id="A0AA37JVT2"/>
<evidence type="ECO:0000313" key="2">
    <source>
        <dbReference type="Proteomes" id="UP001055048"/>
    </source>
</evidence>